<dbReference type="PANTHER" id="PTHR30346">
    <property type="entry name" value="TRANSCRIPTIONAL DUAL REGULATOR HCAR-RELATED"/>
    <property type="match status" value="1"/>
</dbReference>
<proteinExistence type="inferred from homology"/>
<dbReference type="KEGG" id="mhw:ACT01_09660"/>
<feature type="domain" description="HTH lysR-type" evidence="5">
    <location>
        <begin position="1"/>
        <end position="58"/>
    </location>
</feature>
<comment type="caution">
    <text evidence="7">The sequence shown here is derived from an EMBL/GenBank/DDBJ whole genome shotgun (WGS) entry which is preliminary data.</text>
</comment>
<dbReference type="Proteomes" id="UP001605989">
    <property type="component" value="Unassembled WGS sequence"/>
</dbReference>
<dbReference type="Proteomes" id="UP000591071">
    <property type="component" value="Unassembled WGS sequence"/>
</dbReference>
<dbReference type="SUPFAM" id="SSF53850">
    <property type="entry name" value="Periplasmic binding protein-like II"/>
    <property type="match status" value="1"/>
</dbReference>
<evidence type="ECO:0000313" key="7">
    <source>
        <dbReference type="EMBL" id="NME28934.1"/>
    </source>
</evidence>
<reference evidence="7 8" key="1">
    <citation type="submission" date="2020-04" db="EMBL/GenBank/DDBJ databases">
        <authorList>
            <person name="Hitch T.C.A."/>
            <person name="Wylensek D."/>
            <person name="Clavel T."/>
        </authorList>
    </citation>
    <scope>NUCLEOTIDE SEQUENCE [LARGE SCALE GENOMIC DNA]</scope>
    <source>
        <strain evidence="7 8">Oil-RF-744-FAT-WT-6-1</strain>
    </source>
</reference>
<dbReference type="GO" id="GO:0032993">
    <property type="term" value="C:protein-DNA complex"/>
    <property type="evidence" value="ECO:0007669"/>
    <property type="project" value="TreeGrafter"/>
</dbReference>
<name>A0A848BXG1_9FIRM</name>
<dbReference type="EMBL" id="JABAFG010000016">
    <property type="protein sequence ID" value="NME28934.1"/>
    <property type="molecule type" value="Genomic_DNA"/>
</dbReference>
<keyword evidence="3" id="KW-0238">DNA-binding</keyword>
<evidence type="ECO:0000313" key="9">
    <source>
        <dbReference type="Proteomes" id="UP001605989"/>
    </source>
</evidence>
<dbReference type="RefSeq" id="WP_162816260.1">
    <property type="nucleotide sequence ID" value="NZ_CP011940.1"/>
</dbReference>
<keyword evidence="2" id="KW-0805">Transcription regulation</keyword>
<dbReference type="PANTHER" id="PTHR30346:SF0">
    <property type="entry name" value="HCA OPERON TRANSCRIPTIONAL ACTIVATOR HCAR"/>
    <property type="match status" value="1"/>
</dbReference>
<keyword evidence="4" id="KW-0804">Transcription</keyword>
<dbReference type="Pfam" id="PF00126">
    <property type="entry name" value="HTH_1"/>
    <property type="match status" value="1"/>
</dbReference>
<dbReference type="Gene3D" id="1.10.10.10">
    <property type="entry name" value="Winged helix-like DNA-binding domain superfamily/Winged helix DNA-binding domain"/>
    <property type="match status" value="1"/>
</dbReference>
<reference evidence="6 9" key="2">
    <citation type="submission" date="2024-10" db="EMBL/GenBank/DDBJ databases">
        <authorList>
            <person name="Sang B.-I."/>
            <person name="Prabhaharan D."/>
        </authorList>
    </citation>
    <scope>NUCLEOTIDE SEQUENCE [LARGE SCALE GENOMIC DNA]</scope>
    <source>
        <strain evidence="6 9">MH</strain>
    </source>
</reference>
<dbReference type="FunFam" id="1.10.10.10:FF:000001">
    <property type="entry name" value="LysR family transcriptional regulator"/>
    <property type="match status" value="1"/>
</dbReference>
<dbReference type="InterPro" id="IPR000847">
    <property type="entry name" value="LysR_HTH_N"/>
</dbReference>
<evidence type="ECO:0000259" key="5">
    <source>
        <dbReference type="PROSITE" id="PS50931"/>
    </source>
</evidence>
<dbReference type="InterPro" id="IPR036390">
    <property type="entry name" value="WH_DNA-bd_sf"/>
</dbReference>
<dbReference type="PRINTS" id="PR00039">
    <property type="entry name" value="HTHLYSR"/>
</dbReference>
<keyword evidence="9" id="KW-1185">Reference proteome</keyword>
<protein>
    <submittedName>
        <fullName evidence="7">LysR family transcriptional regulator</fullName>
    </submittedName>
</protein>
<dbReference type="AlphaFoldDB" id="A0A848BXG1"/>
<dbReference type="PROSITE" id="PS50931">
    <property type="entry name" value="HTH_LYSR"/>
    <property type="match status" value="1"/>
</dbReference>
<evidence type="ECO:0000256" key="3">
    <source>
        <dbReference type="ARBA" id="ARBA00023125"/>
    </source>
</evidence>
<comment type="similarity">
    <text evidence="1">Belongs to the LysR transcriptional regulatory family.</text>
</comment>
<dbReference type="GO" id="GO:0003700">
    <property type="term" value="F:DNA-binding transcription factor activity"/>
    <property type="evidence" value="ECO:0007669"/>
    <property type="project" value="InterPro"/>
</dbReference>
<organism evidence="7 8">
    <name type="scientific">Megasphaera hexanoica</name>
    <dbReference type="NCBI Taxonomy" id="1675036"/>
    <lineage>
        <taxon>Bacteria</taxon>
        <taxon>Bacillati</taxon>
        <taxon>Bacillota</taxon>
        <taxon>Negativicutes</taxon>
        <taxon>Veillonellales</taxon>
        <taxon>Veillonellaceae</taxon>
        <taxon>Megasphaera</taxon>
    </lineage>
</organism>
<evidence type="ECO:0000256" key="2">
    <source>
        <dbReference type="ARBA" id="ARBA00023015"/>
    </source>
</evidence>
<gene>
    <name evidence="6" type="ORF">ACGTZG_01240</name>
    <name evidence="7" type="ORF">HF872_09930</name>
</gene>
<accession>A0A848BXG1</accession>
<dbReference type="SUPFAM" id="SSF46785">
    <property type="entry name" value="Winged helix' DNA-binding domain"/>
    <property type="match status" value="1"/>
</dbReference>
<sequence length="306" mass="34659">MRLQQLLYVKEIARCRSMNQAAVRLYISQPSLSEAIRDLEKEFGITLFDRSRRGVSLTAEGIEFLQLADKVLADADELRNHYLIKNDVTRLHLQISCQHYAFVIDAFIHFLHTFQQERYTISLKETETITALEDVYLKKSAFSIVAITEENSHYIHQVLDKWGLSFHVLCPVIPHVFMNIHHPLAQHQTVTLGDIRPYPLIQYAQSAATRYADEELVTLKDHDKIIYSYDRGTTNNLLASTDCLNIGTGCLIPAVMPSAITAIPLSGLTVQAQIGYVQLHAQPSNEIINALIQGIQQSLKTYNPGR</sequence>
<evidence type="ECO:0000256" key="1">
    <source>
        <dbReference type="ARBA" id="ARBA00009437"/>
    </source>
</evidence>
<dbReference type="EMBL" id="JBIEKR010000001">
    <property type="protein sequence ID" value="MFG6271810.1"/>
    <property type="molecule type" value="Genomic_DNA"/>
</dbReference>
<evidence type="ECO:0000313" key="6">
    <source>
        <dbReference type="EMBL" id="MFG6271810.1"/>
    </source>
</evidence>
<evidence type="ECO:0000256" key="4">
    <source>
        <dbReference type="ARBA" id="ARBA00023163"/>
    </source>
</evidence>
<dbReference type="InterPro" id="IPR036388">
    <property type="entry name" value="WH-like_DNA-bd_sf"/>
</dbReference>
<evidence type="ECO:0000313" key="8">
    <source>
        <dbReference type="Proteomes" id="UP000591071"/>
    </source>
</evidence>
<dbReference type="GO" id="GO:0003677">
    <property type="term" value="F:DNA binding"/>
    <property type="evidence" value="ECO:0007669"/>
    <property type="project" value="UniProtKB-KW"/>
</dbReference>